<gene>
    <name evidence="1" type="ORF">SCBWM1_gp101</name>
</gene>
<keyword evidence="2" id="KW-1185">Reference proteome</keyword>
<dbReference type="Proteomes" id="UP000274731">
    <property type="component" value="Segment"/>
</dbReference>
<evidence type="ECO:0000313" key="2">
    <source>
        <dbReference type="Proteomes" id="UP000274731"/>
    </source>
</evidence>
<proteinExistence type="predicted"/>
<accession>A0A3G1L3M2</accession>
<sequence length="399" mass="43345">MSARLDTVERLEQVLCQALIYSPLIPSAVNVFNIGQKAELDSIVNNSSNIIVNYGGSSSRQVQKLPPIYDKVLRFELIFKCQNYLTNSAHSFATYLMAAASTTITGLTPNVDGLSVSQPFNCVSENPIELTEESEFVYSQVYELEVQEIMPVISLDPCVLKGDCGYLFPSANTYTKIPLAGVFDPETGEIFVPEYTGNSPNPNIPENSGVQWSDQNTMSGNWVFQTDTDTVFLANPLGSHISLISTGAYTEDGRLSVAVKDSETGAILNEVFYVGTGKKLARYALEMWNNGPSAGGRGMINSAVTKDSSTQSLITYGEFAVVNGSFTFLYADPLVPDVGKRQTLEGGNFIGVLPDVFLSTGAGKFFLVPQSPKGRGWIKEGTFSFVESNSLWKMGCQSC</sequence>
<organism evidence="1 2">
    <name type="scientific">Synechococcus phage S-CBWM1</name>
    <dbReference type="NCBI Taxonomy" id="2053653"/>
    <lineage>
        <taxon>Viruses</taxon>
        <taxon>Duplodnaviria</taxon>
        <taxon>Heunggongvirae</taxon>
        <taxon>Uroviricota</taxon>
        <taxon>Caudoviricetes</taxon>
        <taxon>Aokuangvirus</taxon>
        <taxon>Aokuangvirus SCBWM1</taxon>
    </lineage>
</organism>
<name>A0A3G1L3M2_9CAUD</name>
<reference evidence="1 2" key="1">
    <citation type="journal article" date="2018" name="Environ. Microbiol.">
        <title>Novel phage-host interactions and evolution as revealed by a cyanomyovirus isolated from an estuarine environment.</title>
        <authorList>
            <person name="Xu Y."/>
            <person name="Zhang R."/>
            <person name="Wang N."/>
            <person name="Cai L."/>
            <person name="Tong Y."/>
            <person name="Sun Q."/>
            <person name="Chen F."/>
            <person name="Jiao N."/>
        </authorList>
    </citation>
    <scope>NUCLEOTIDE SEQUENCE [LARGE SCALE GENOMIC DNA]</scope>
</reference>
<dbReference type="EMBL" id="MG450654">
    <property type="protein sequence ID" value="ATW62785.1"/>
    <property type="molecule type" value="Genomic_DNA"/>
</dbReference>
<protein>
    <submittedName>
        <fullName evidence="1">Uncharacterized protein</fullName>
    </submittedName>
</protein>
<evidence type="ECO:0000313" key="1">
    <source>
        <dbReference type="EMBL" id="ATW62785.1"/>
    </source>
</evidence>